<evidence type="ECO:0000313" key="2">
    <source>
        <dbReference type="EMBL" id="TXS94422.1"/>
    </source>
</evidence>
<dbReference type="PANTHER" id="PTHR43130:SF14">
    <property type="entry name" value="DJ-1_PFPI DOMAIN-CONTAINING PROTEIN"/>
    <property type="match status" value="1"/>
</dbReference>
<dbReference type="RefSeq" id="WP_148062278.1">
    <property type="nucleotide sequence ID" value="NZ_VRYZ01000001.1"/>
</dbReference>
<protein>
    <submittedName>
        <fullName evidence="2">DJ-1/PfpI family protein</fullName>
    </submittedName>
</protein>
<evidence type="ECO:0000259" key="1">
    <source>
        <dbReference type="Pfam" id="PF01965"/>
    </source>
</evidence>
<name>A0A5C9A3A1_9GAMM</name>
<proteinExistence type="predicted"/>
<dbReference type="OrthoDB" id="9803764at2"/>
<dbReference type="Proteomes" id="UP000321933">
    <property type="component" value="Unassembled WGS sequence"/>
</dbReference>
<dbReference type="AlphaFoldDB" id="A0A5C9A3A1"/>
<keyword evidence="3" id="KW-1185">Reference proteome</keyword>
<reference evidence="2 3" key="1">
    <citation type="submission" date="2019-08" db="EMBL/GenBank/DDBJ databases">
        <title>Parahaliea maris sp. nov., isolated from the surface seawater.</title>
        <authorList>
            <person name="Liu Y."/>
        </authorList>
    </citation>
    <scope>NUCLEOTIDE SEQUENCE [LARGE SCALE GENOMIC DNA]</scope>
    <source>
        <strain evidence="2 3">S2-26</strain>
    </source>
</reference>
<dbReference type="GO" id="GO:0006355">
    <property type="term" value="P:regulation of DNA-templated transcription"/>
    <property type="evidence" value="ECO:0007669"/>
    <property type="project" value="TreeGrafter"/>
</dbReference>
<evidence type="ECO:0000313" key="3">
    <source>
        <dbReference type="Proteomes" id="UP000321933"/>
    </source>
</evidence>
<dbReference type="InterPro" id="IPR052158">
    <property type="entry name" value="INH-QAR"/>
</dbReference>
<dbReference type="Gene3D" id="3.40.50.880">
    <property type="match status" value="1"/>
</dbReference>
<gene>
    <name evidence="2" type="ORF">FVW59_00420</name>
</gene>
<sequence>MNIGIFIYEHAEVLDFSGPFEVFATANRLRGGEGRFNCFLVAETTAAVSARAGYSVNPHFGFADHPALDVLIVSGGIHSAELHKRPVIDWITTVADRATIVASVCTGAFLIAEAGLLSGRQATTHWEDIADLRSSYPDVEVLEERRWVDEGGVVSSGGISAGIDMSLHLVERLAGRDLAERTARQMEFDWRDNRQVSSQVAAK</sequence>
<comment type="caution">
    <text evidence="2">The sequence shown here is derived from an EMBL/GenBank/DDBJ whole genome shotgun (WGS) entry which is preliminary data.</text>
</comment>
<feature type="domain" description="DJ-1/PfpI" evidence="1">
    <location>
        <begin position="3"/>
        <end position="171"/>
    </location>
</feature>
<organism evidence="2 3">
    <name type="scientific">Parahaliea aestuarii</name>
    <dbReference type="NCBI Taxonomy" id="1852021"/>
    <lineage>
        <taxon>Bacteria</taxon>
        <taxon>Pseudomonadati</taxon>
        <taxon>Pseudomonadota</taxon>
        <taxon>Gammaproteobacteria</taxon>
        <taxon>Cellvibrionales</taxon>
        <taxon>Halieaceae</taxon>
        <taxon>Parahaliea</taxon>
    </lineage>
</organism>
<dbReference type="CDD" id="cd03139">
    <property type="entry name" value="GATase1_PfpI_2"/>
    <property type="match status" value="1"/>
</dbReference>
<accession>A0A5C9A3A1</accession>
<dbReference type="InterPro" id="IPR002818">
    <property type="entry name" value="DJ-1/PfpI"/>
</dbReference>
<dbReference type="InterPro" id="IPR029062">
    <property type="entry name" value="Class_I_gatase-like"/>
</dbReference>
<dbReference type="PANTHER" id="PTHR43130">
    <property type="entry name" value="ARAC-FAMILY TRANSCRIPTIONAL REGULATOR"/>
    <property type="match status" value="1"/>
</dbReference>
<dbReference type="EMBL" id="VRYZ01000001">
    <property type="protein sequence ID" value="TXS94422.1"/>
    <property type="molecule type" value="Genomic_DNA"/>
</dbReference>
<dbReference type="Pfam" id="PF01965">
    <property type="entry name" value="DJ-1_PfpI"/>
    <property type="match status" value="1"/>
</dbReference>
<dbReference type="SUPFAM" id="SSF52317">
    <property type="entry name" value="Class I glutamine amidotransferase-like"/>
    <property type="match status" value="1"/>
</dbReference>